<keyword evidence="2" id="KW-1185">Reference proteome</keyword>
<comment type="caution">
    <text evidence="1">The sequence shown here is derived from an EMBL/GenBank/DDBJ whole genome shotgun (WGS) entry which is preliminary data.</text>
</comment>
<evidence type="ECO:0000313" key="2">
    <source>
        <dbReference type="Proteomes" id="UP001064048"/>
    </source>
</evidence>
<sequence>MKVNQLHLKRCFSAKSNRRALNAVIKTNEPEGDLIVDSALVGGILGGLAMRLGRRTILLVAALPYTLTWLATALSTSVDMISATSFCGGMLVCCITMITQWRPRIGKRSVGRPPTTWTDDVVKVAGSWWMQAASNRGNWSSEAYIRHMQQWTSYG</sequence>
<evidence type="ECO:0000313" key="1">
    <source>
        <dbReference type="EMBL" id="KAI8423867.1"/>
    </source>
</evidence>
<dbReference type="EMBL" id="CM046122">
    <property type="protein sequence ID" value="KAI8423867.1"/>
    <property type="molecule type" value="Genomic_DNA"/>
</dbReference>
<protein>
    <submittedName>
        <fullName evidence="1">Uncharacterized protein</fullName>
    </submittedName>
</protein>
<dbReference type="Proteomes" id="UP001064048">
    <property type="component" value="Chromosome 22"/>
</dbReference>
<accession>A0ACC0JIC7</accession>
<organism evidence="1 2">
    <name type="scientific">Choristoneura fumiferana</name>
    <name type="common">Spruce budworm moth</name>
    <name type="synonym">Archips fumiferana</name>
    <dbReference type="NCBI Taxonomy" id="7141"/>
    <lineage>
        <taxon>Eukaryota</taxon>
        <taxon>Metazoa</taxon>
        <taxon>Ecdysozoa</taxon>
        <taxon>Arthropoda</taxon>
        <taxon>Hexapoda</taxon>
        <taxon>Insecta</taxon>
        <taxon>Pterygota</taxon>
        <taxon>Neoptera</taxon>
        <taxon>Endopterygota</taxon>
        <taxon>Lepidoptera</taxon>
        <taxon>Glossata</taxon>
        <taxon>Ditrysia</taxon>
        <taxon>Tortricoidea</taxon>
        <taxon>Tortricidae</taxon>
        <taxon>Tortricinae</taxon>
        <taxon>Choristoneura</taxon>
    </lineage>
</organism>
<gene>
    <name evidence="1" type="ORF">MSG28_012868</name>
</gene>
<proteinExistence type="predicted"/>
<name>A0ACC0JIC7_CHOFU</name>
<reference evidence="1 2" key="1">
    <citation type="journal article" date="2022" name="Genome Biol. Evol.">
        <title>The Spruce Budworm Genome: Reconstructing the Evolutionary History of Antifreeze Proteins.</title>
        <authorList>
            <person name="Beliveau C."/>
            <person name="Gagne P."/>
            <person name="Picq S."/>
            <person name="Vernygora O."/>
            <person name="Keeling C.I."/>
            <person name="Pinkney K."/>
            <person name="Doucet D."/>
            <person name="Wen F."/>
            <person name="Johnston J.S."/>
            <person name="Maaroufi H."/>
            <person name="Boyle B."/>
            <person name="Laroche J."/>
            <person name="Dewar K."/>
            <person name="Juretic N."/>
            <person name="Blackburn G."/>
            <person name="Nisole A."/>
            <person name="Brunet B."/>
            <person name="Brandao M."/>
            <person name="Lumley L."/>
            <person name="Duan J."/>
            <person name="Quan G."/>
            <person name="Lucarotti C.J."/>
            <person name="Roe A.D."/>
            <person name="Sperling F.A.H."/>
            <person name="Levesque R.C."/>
            <person name="Cusson M."/>
        </authorList>
    </citation>
    <scope>NUCLEOTIDE SEQUENCE [LARGE SCALE GENOMIC DNA]</scope>
    <source>
        <strain evidence="1">Glfc:IPQL:Cfum</strain>
    </source>
</reference>